<sequence length="238" mass="26498">MMNLLAPVLPPQLESELDTAPPLFNVHILPDVGESGHIPHPRNTFICFRSDYVKAQKIAAARPGSLDQTAMSCGAGDAWRKMSEEPYVFEEKGPTPSSTPIADTRRGAQVESRGSTGSQRRLGFGGRRPPHPTRLMRIRGPRSPKRLPRRNTRPIPLRRAGNLTPLYPHRNRASHILHPHPYTSFQLLQLFHSLHSTTTPRTKLSSRSTGAQSAHRRTTACAPTLDSSETCRRRSSNL</sequence>
<organism evidence="2 3">
    <name type="scientific">Mycena alexandri</name>
    <dbReference type="NCBI Taxonomy" id="1745969"/>
    <lineage>
        <taxon>Eukaryota</taxon>
        <taxon>Fungi</taxon>
        <taxon>Dikarya</taxon>
        <taxon>Basidiomycota</taxon>
        <taxon>Agaricomycotina</taxon>
        <taxon>Agaricomycetes</taxon>
        <taxon>Agaricomycetidae</taxon>
        <taxon>Agaricales</taxon>
        <taxon>Marasmiineae</taxon>
        <taxon>Mycenaceae</taxon>
        <taxon>Mycena</taxon>
    </lineage>
</organism>
<evidence type="ECO:0000256" key="1">
    <source>
        <dbReference type="SAM" id="MobiDB-lite"/>
    </source>
</evidence>
<gene>
    <name evidence="2" type="ORF">C8F04DRAFT_389575</name>
</gene>
<protein>
    <recommendedName>
        <fullName evidence="4">HMG box domain-containing protein</fullName>
    </recommendedName>
</protein>
<feature type="region of interest" description="Disordered" evidence="1">
    <location>
        <begin position="198"/>
        <end position="238"/>
    </location>
</feature>
<keyword evidence="3" id="KW-1185">Reference proteome</keyword>
<dbReference type="Gene3D" id="1.10.30.10">
    <property type="entry name" value="High mobility group box domain"/>
    <property type="match status" value="1"/>
</dbReference>
<evidence type="ECO:0008006" key="4">
    <source>
        <dbReference type="Google" id="ProtNLM"/>
    </source>
</evidence>
<feature type="region of interest" description="Disordered" evidence="1">
    <location>
        <begin position="89"/>
        <end position="166"/>
    </location>
</feature>
<evidence type="ECO:0000313" key="2">
    <source>
        <dbReference type="EMBL" id="KAJ7038048.1"/>
    </source>
</evidence>
<feature type="compositionally biased region" description="Polar residues" evidence="1">
    <location>
        <begin position="198"/>
        <end position="212"/>
    </location>
</feature>
<evidence type="ECO:0000313" key="3">
    <source>
        <dbReference type="Proteomes" id="UP001218188"/>
    </source>
</evidence>
<comment type="caution">
    <text evidence="2">The sequence shown here is derived from an EMBL/GenBank/DDBJ whole genome shotgun (WGS) entry which is preliminary data.</text>
</comment>
<dbReference type="InterPro" id="IPR036910">
    <property type="entry name" value="HMG_box_dom_sf"/>
</dbReference>
<proteinExistence type="predicted"/>
<dbReference type="AlphaFoldDB" id="A0AAD6X3V6"/>
<dbReference type="Proteomes" id="UP001218188">
    <property type="component" value="Unassembled WGS sequence"/>
</dbReference>
<name>A0AAD6X3V6_9AGAR</name>
<dbReference type="EMBL" id="JARJCM010000034">
    <property type="protein sequence ID" value="KAJ7038048.1"/>
    <property type="molecule type" value="Genomic_DNA"/>
</dbReference>
<reference evidence="2" key="1">
    <citation type="submission" date="2023-03" db="EMBL/GenBank/DDBJ databases">
        <title>Massive genome expansion in bonnet fungi (Mycena s.s.) driven by repeated elements and novel gene families across ecological guilds.</title>
        <authorList>
            <consortium name="Lawrence Berkeley National Laboratory"/>
            <person name="Harder C.B."/>
            <person name="Miyauchi S."/>
            <person name="Viragh M."/>
            <person name="Kuo A."/>
            <person name="Thoen E."/>
            <person name="Andreopoulos B."/>
            <person name="Lu D."/>
            <person name="Skrede I."/>
            <person name="Drula E."/>
            <person name="Henrissat B."/>
            <person name="Morin E."/>
            <person name="Kohler A."/>
            <person name="Barry K."/>
            <person name="LaButti K."/>
            <person name="Morin E."/>
            <person name="Salamov A."/>
            <person name="Lipzen A."/>
            <person name="Mereny Z."/>
            <person name="Hegedus B."/>
            <person name="Baldrian P."/>
            <person name="Stursova M."/>
            <person name="Weitz H."/>
            <person name="Taylor A."/>
            <person name="Grigoriev I.V."/>
            <person name="Nagy L.G."/>
            <person name="Martin F."/>
            <person name="Kauserud H."/>
        </authorList>
    </citation>
    <scope>NUCLEOTIDE SEQUENCE</scope>
    <source>
        <strain evidence="2">CBHHK200</strain>
    </source>
</reference>
<feature type="compositionally biased region" description="Basic residues" evidence="1">
    <location>
        <begin position="128"/>
        <end position="152"/>
    </location>
</feature>
<accession>A0AAD6X3V6</accession>